<evidence type="ECO:0000313" key="2">
    <source>
        <dbReference type="Proteomes" id="UP001642409"/>
    </source>
</evidence>
<protein>
    <submittedName>
        <fullName evidence="1">Hypothetical_protein</fullName>
    </submittedName>
</protein>
<dbReference type="Proteomes" id="UP001642409">
    <property type="component" value="Unassembled WGS sequence"/>
</dbReference>
<accession>A0ABP1H6R1</accession>
<gene>
    <name evidence="1" type="ORF">HINF_LOCUS9922</name>
</gene>
<organism evidence="1 2">
    <name type="scientific">Hexamita inflata</name>
    <dbReference type="NCBI Taxonomy" id="28002"/>
    <lineage>
        <taxon>Eukaryota</taxon>
        <taxon>Metamonada</taxon>
        <taxon>Diplomonadida</taxon>
        <taxon>Hexamitidae</taxon>
        <taxon>Hexamitinae</taxon>
        <taxon>Hexamita</taxon>
    </lineage>
</organism>
<proteinExistence type="predicted"/>
<dbReference type="EMBL" id="CAXDID020000021">
    <property type="protein sequence ID" value="CAL5987497.1"/>
    <property type="molecule type" value="Genomic_DNA"/>
</dbReference>
<keyword evidence="2" id="KW-1185">Reference proteome</keyword>
<reference evidence="1 2" key="1">
    <citation type="submission" date="2024-07" db="EMBL/GenBank/DDBJ databases">
        <authorList>
            <person name="Akdeniz Z."/>
        </authorList>
    </citation>
    <scope>NUCLEOTIDE SEQUENCE [LARGE SCALE GENOMIC DNA]</scope>
</reference>
<name>A0ABP1H6R1_9EUKA</name>
<evidence type="ECO:0000313" key="1">
    <source>
        <dbReference type="EMBL" id="CAL5987497.1"/>
    </source>
</evidence>
<comment type="caution">
    <text evidence="1">The sequence shown here is derived from an EMBL/GenBank/DDBJ whole genome shotgun (WGS) entry which is preliminary data.</text>
</comment>
<sequence>MDLLQNNRKCSLCTQQQSKLGVKSNSMACRSNDGSYELFQFSKISNSNLQHSFKRILSTELLMLRSLYLTFKTVGHNGLKCDVNSESCFYSSCLDQYSDLQNRKNGSSSQNGQCTQGNQQFVAYPNKLTNLSRQIELVGSDEQKFEGFKILNNNVLNVQIRPNNNPISFRPTNHHTLCSPFTKFVTYHVNLLTGKFSKQFWLAMFRVIDVASLEQTEHKTLKYFYLQNIKYKVILVPLQS</sequence>